<organism evidence="2 3">
    <name type="scientific">Puccinia striiformis f. sp. tritici PST-78</name>
    <dbReference type="NCBI Taxonomy" id="1165861"/>
    <lineage>
        <taxon>Eukaryota</taxon>
        <taxon>Fungi</taxon>
        <taxon>Dikarya</taxon>
        <taxon>Basidiomycota</taxon>
        <taxon>Pucciniomycotina</taxon>
        <taxon>Pucciniomycetes</taxon>
        <taxon>Pucciniales</taxon>
        <taxon>Pucciniaceae</taxon>
        <taxon>Puccinia</taxon>
    </lineage>
</organism>
<evidence type="ECO:0000313" key="2">
    <source>
        <dbReference type="EMBL" id="KNE87795.1"/>
    </source>
</evidence>
<dbReference type="PANTHER" id="PTHR40552:SF6">
    <property type="entry name" value="FI09606P-RELATED"/>
    <property type="match status" value="1"/>
</dbReference>
<gene>
    <name evidence="2" type="ORF">PSTG_18814</name>
</gene>
<reference evidence="3" key="1">
    <citation type="submission" date="2014-03" db="EMBL/GenBank/DDBJ databases">
        <title>The Genome Sequence of Puccinia striiformis f. sp. tritici PST-78.</title>
        <authorList>
            <consortium name="The Broad Institute Genome Sequencing Platform"/>
            <person name="Cuomo C."/>
            <person name="Hulbert S."/>
            <person name="Chen X."/>
            <person name="Walker B."/>
            <person name="Young S.K."/>
            <person name="Zeng Q."/>
            <person name="Gargeya S."/>
            <person name="Fitzgerald M."/>
            <person name="Haas B."/>
            <person name="Abouelleil A."/>
            <person name="Alvarado L."/>
            <person name="Arachchi H.M."/>
            <person name="Berlin A.M."/>
            <person name="Chapman S.B."/>
            <person name="Goldberg J."/>
            <person name="Griggs A."/>
            <person name="Gujja S."/>
            <person name="Hansen M."/>
            <person name="Howarth C."/>
            <person name="Imamovic A."/>
            <person name="Larimer J."/>
            <person name="McCowan C."/>
            <person name="Montmayeur A."/>
            <person name="Murphy C."/>
            <person name="Neiman D."/>
            <person name="Pearson M."/>
            <person name="Priest M."/>
            <person name="Roberts A."/>
            <person name="Saif S."/>
            <person name="Shea T."/>
            <person name="Sisk P."/>
            <person name="Sykes S."/>
            <person name="Wortman J."/>
            <person name="Nusbaum C."/>
            <person name="Birren B."/>
        </authorList>
    </citation>
    <scope>NUCLEOTIDE SEQUENCE [LARGE SCALE GENOMIC DNA]</scope>
    <source>
        <strain evidence="3">race PST-78</strain>
    </source>
</reference>
<dbReference type="Proteomes" id="UP000054564">
    <property type="component" value="Unassembled WGS sequence"/>
</dbReference>
<dbReference type="PANTHER" id="PTHR40552">
    <property type="entry name" value="AT05186P-RELATED"/>
    <property type="match status" value="1"/>
</dbReference>
<name>A0A0L0ULF3_9BASI</name>
<dbReference type="AlphaFoldDB" id="A0A0L0ULF3"/>
<dbReference type="EMBL" id="AJIL01004084">
    <property type="protein sequence ID" value="KNE87795.1"/>
    <property type="molecule type" value="Genomic_DNA"/>
</dbReference>
<proteinExistence type="predicted"/>
<feature type="region of interest" description="Disordered" evidence="1">
    <location>
        <begin position="109"/>
        <end position="129"/>
    </location>
</feature>
<keyword evidence="3" id="KW-1185">Reference proteome</keyword>
<accession>A0A0L0ULF3</accession>
<protein>
    <submittedName>
        <fullName evidence="2">Uncharacterized protein</fullName>
    </submittedName>
</protein>
<sequence length="129" mass="15229">MFDGYPCNAGGYRKFGSGKACMLRLIELDSLISRIEFGCNPAGCEITNYVVLAIRVTNLNLTKFKEWPKHKQREMVEKEMKRQNEMRTLHNAKMRFLDDSLRKENERLEKFAKEKRKRDGVSEKPKKKR</sequence>
<comment type="caution">
    <text evidence="2">The sequence shown here is derived from an EMBL/GenBank/DDBJ whole genome shotgun (WGS) entry which is preliminary data.</text>
</comment>
<feature type="non-terminal residue" evidence="2">
    <location>
        <position position="129"/>
    </location>
</feature>
<evidence type="ECO:0000313" key="3">
    <source>
        <dbReference type="Proteomes" id="UP000054564"/>
    </source>
</evidence>
<evidence type="ECO:0000256" key="1">
    <source>
        <dbReference type="SAM" id="MobiDB-lite"/>
    </source>
</evidence>